<evidence type="ECO:0000256" key="2">
    <source>
        <dbReference type="ARBA" id="ARBA00008160"/>
    </source>
</evidence>
<evidence type="ECO:0000256" key="3">
    <source>
        <dbReference type="ARBA" id="ARBA00014516"/>
    </source>
</evidence>
<evidence type="ECO:0000256" key="4">
    <source>
        <dbReference type="ARBA" id="ARBA00022448"/>
    </source>
</evidence>
<keyword evidence="9 10" id="KW-0472">Membrane</keyword>
<keyword evidence="11" id="KW-1185">Reference proteome</keyword>
<evidence type="ECO:0000256" key="1">
    <source>
        <dbReference type="ARBA" id="ARBA00004653"/>
    </source>
</evidence>
<reference evidence="12 13" key="1">
    <citation type="submission" date="2025-04" db="UniProtKB">
        <authorList>
            <consortium name="RefSeq"/>
        </authorList>
    </citation>
    <scope>IDENTIFICATION</scope>
    <source>
        <tissue evidence="12 13">Gonads</tissue>
    </source>
</reference>
<dbReference type="RefSeq" id="XP_013404457.1">
    <property type="nucleotide sequence ID" value="XM_013549003.1"/>
</dbReference>
<comment type="function">
    <text evidence="10">Involved in protein trafficking.</text>
</comment>
<evidence type="ECO:0000313" key="12">
    <source>
        <dbReference type="RefSeq" id="XP_013404457.1"/>
    </source>
</evidence>
<feature type="transmembrane region" description="Helical" evidence="10">
    <location>
        <begin position="118"/>
        <end position="139"/>
    </location>
</feature>
<dbReference type="GO" id="GO:0043001">
    <property type="term" value="P:Golgi to plasma membrane protein transport"/>
    <property type="evidence" value="ECO:0007669"/>
    <property type="project" value="TreeGrafter"/>
</dbReference>
<accession>A0A1S3J3L7</accession>
<dbReference type="GO" id="GO:0000139">
    <property type="term" value="C:Golgi membrane"/>
    <property type="evidence" value="ECO:0007669"/>
    <property type="project" value="UniProtKB-SubCell"/>
</dbReference>
<dbReference type="OMA" id="EYEMVGM"/>
<evidence type="ECO:0000313" key="13">
    <source>
        <dbReference type="RefSeq" id="XP_013404458.1"/>
    </source>
</evidence>
<protein>
    <recommendedName>
        <fullName evidence="3 10">Protein SYS1 homolog</fullName>
    </recommendedName>
</protein>
<gene>
    <name evidence="14" type="primary">LOC106169532</name>
    <name evidence="12 13" type="synonym">LOC106169531</name>
</gene>
<keyword evidence="7 10" id="KW-1133">Transmembrane helix</keyword>
<dbReference type="KEGG" id="lak:106169531"/>
<organism evidence="11 14">
    <name type="scientific">Lingula anatina</name>
    <name type="common">Brachiopod</name>
    <name type="synonym">Lingula unguis</name>
    <dbReference type="NCBI Taxonomy" id="7574"/>
    <lineage>
        <taxon>Eukaryota</taxon>
        <taxon>Metazoa</taxon>
        <taxon>Spiralia</taxon>
        <taxon>Lophotrochozoa</taxon>
        <taxon>Brachiopoda</taxon>
        <taxon>Linguliformea</taxon>
        <taxon>Lingulata</taxon>
        <taxon>Lingulida</taxon>
        <taxon>Linguloidea</taxon>
        <taxon>Lingulidae</taxon>
        <taxon>Lingula</taxon>
    </lineage>
</organism>
<dbReference type="PANTHER" id="PTHR12952">
    <property type="entry name" value="SYS1"/>
    <property type="match status" value="1"/>
</dbReference>
<comment type="subcellular location">
    <subcellularLocation>
        <location evidence="1 10">Golgi apparatus membrane</location>
        <topology evidence="1 10">Multi-pass membrane protein</topology>
    </subcellularLocation>
</comment>
<dbReference type="GO" id="GO:0005829">
    <property type="term" value="C:cytosol"/>
    <property type="evidence" value="ECO:0007669"/>
    <property type="project" value="GOC"/>
</dbReference>
<dbReference type="GeneID" id="106169532"/>
<dbReference type="AlphaFoldDB" id="A0A1S3J3L7"/>
<dbReference type="KEGG" id="lak:106169532"/>
<evidence type="ECO:0000256" key="8">
    <source>
        <dbReference type="ARBA" id="ARBA00023034"/>
    </source>
</evidence>
<dbReference type="RefSeq" id="XP_013404459.1">
    <property type="nucleotide sequence ID" value="XM_013549005.1"/>
</dbReference>
<keyword evidence="6 10" id="KW-0653">Protein transport</keyword>
<feature type="transmembrane region" description="Helical" evidence="10">
    <location>
        <begin position="14"/>
        <end position="42"/>
    </location>
</feature>
<dbReference type="Proteomes" id="UP000085678">
    <property type="component" value="Unplaced"/>
</dbReference>
<dbReference type="GeneID" id="106169531"/>
<dbReference type="PIRSF" id="PIRSF031402">
    <property type="entry name" value="SYS1_homologue"/>
    <property type="match status" value="1"/>
</dbReference>
<dbReference type="GO" id="GO:0034067">
    <property type="term" value="P:protein localization to Golgi apparatus"/>
    <property type="evidence" value="ECO:0007669"/>
    <property type="project" value="TreeGrafter"/>
</dbReference>
<dbReference type="RefSeq" id="XP_013404458.1">
    <property type="nucleotide sequence ID" value="XM_013549004.1"/>
</dbReference>
<evidence type="ECO:0000256" key="6">
    <source>
        <dbReference type="ARBA" id="ARBA00022927"/>
    </source>
</evidence>
<dbReference type="GO" id="GO:0006895">
    <property type="term" value="P:Golgi to endosome transport"/>
    <property type="evidence" value="ECO:0007669"/>
    <property type="project" value="TreeGrafter"/>
</dbReference>
<keyword evidence="8 10" id="KW-0333">Golgi apparatus</keyword>
<comment type="similarity">
    <text evidence="2 10">Belongs to the SYS1 family.</text>
</comment>
<evidence type="ECO:0000313" key="11">
    <source>
        <dbReference type="Proteomes" id="UP000085678"/>
    </source>
</evidence>
<evidence type="ECO:0000313" key="14">
    <source>
        <dbReference type="RefSeq" id="XP_013404459.1"/>
    </source>
</evidence>
<feature type="transmembrane region" description="Helical" evidence="10">
    <location>
        <begin position="91"/>
        <end position="112"/>
    </location>
</feature>
<keyword evidence="4 10" id="KW-0813">Transport</keyword>
<evidence type="ECO:0000256" key="7">
    <source>
        <dbReference type="ARBA" id="ARBA00022989"/>
    </source>
</evidence>
<dbReference type="GO" id="GO:0005802">
    <property type="term" value="C:trans-Golgi network"/>
    <property type="evidence" value="ECO:0007669"/>
    <property type="project" value="TreeGrafter"/>
</dbReference>
<feature type="transmembrane region" description="Helical" evidence="10">
    <location>
        <begin position="62"/>
        <end position="84"/>
    </location>
</feature>
<dbReference type="PANTHER" id="PTHR12952:SF0">
    <property type="entry name" value="PROTEIN SYS1 HOMOLOG"/>
    <property type="match status" value="1"/>
</dbReference>
<dbReference type="Pfam" id="PF09801">
    <property type="entry name" value="SYS1"/>
    <property type="match status" value="1"/>
</dbReference>
<evidence type="ECO:0000256" key="10">
    <source>
        <dbReference type="PIRNR" id="PIRNR031402"/>
    </source>
</evidence>
<evidence type="ECO:0000256" key="5">
    <source>
        <dbReference type="ARBA" id="ARBA00022692"/>
    </source>
</evidence>
<keyword evidence="5 10" id="KW-0812">Transmembrane</keyword>
<evidence type="ECO:0000256" key="9">
    <source>
        <dbReference type="ARBA" id="ARBA00023136"/>
    </source>
</evidence>
<dbReference type="STRING" id="7574.A0A1S3J3L7"/>
<name>A0A1S3J3L7_LINAN</name>
<dbReference type="InterPro" id="IPR016973">
    <property type="entry name" value="Integral_membrane_SYS1"/>
</dbReference>
<dbReference type="InterPro" id="IPR019185">
    <property type="entry name" value="Integral_membrane_SYS1-rel"/>
</dbReference>
<dbReference type="OrthoDB" id="542931at2759"/>
<sequence length="157" mass="17803">MTAGHFRSSAWDPFLIIAQIISMQSAFYVGLGVWIAMVDFVAGADRSLEQFFKYEELQFKEFTGRLIMGAFVLNSLTCALGLWYTVKRTKLCLDFASTVHLIHLVVCWGYNARFPYTVSWWLVNIICIVLMTVLGEFLCMRSELKAIPLGMGPKADL</sequence>
<proteinExistence type="inferred from homology"/>